<dbReference type="SUPFAM" id="SSF52402">
    <property type="entry name" value="Adenine nucleotide alpha hydrolases-like"/>
    <property type="match status" value="1"/>
</dbReference>
<dbReference type="AlphaFoldDB" id="A0A1B9GRV5"/>
<evidence type="ECO:0000256" key="1">
    <source>
        <dbReference type="ARBA" id="ARBA00012089"/>
    </source>
</evidence>
<comment type="catalytic activity">
    <reaction evidence="5">
        <text>diphthine-[translation elongation factor 2] + NH4(+) + ATP = diphthamide-[translation elongation factor 2] + AMP + diphosphate + H(+)</text>
        <dbReference type="Rhea" id="RHEA:19753"/>
        <dbReference type="Rhea" id="RHEA-COMP:10172"/>
        <dbReference type="Rhea" id="RHEA-COMP:10174"/>
        <dbReference type="ChEBI" id="CHEBI:15378"/>
        <dbReference type="ChEBI" id="CHEBI:16692"/>
        <dbReference type="ChEBI" id="CHEBI:28938"/>
        <dbReference type="ChEBI" id="CHEBI:30616"/>
        <dbReference type="ChEBI" id="CHEBI:33019"/>
        <dbReference type="ChEBI" id="CHEBI:82696"/>
        <dbReference type="ChEBI" id="CHEBI:456215"/>
        <dbReference type="EC" id="6.3.1.14"/>
    </reaction>
</comment>
<dbReference type="CDD" id="cd06156">
    <property type="entry name" value="eu_AANH_C_2"/>
    <property type="match status" value="1"/>
</dbReference>
<dbReference type="InterPro" id="IPR002761">
    <property type="entry name" value="Diphthami_syn_dom"/>
</dbReference>
<accession>A0A1B9GRV5</accession>
<feature type="domain" description="Diphthamide synthase" evidence="6">
    <location>
        <begin position="15"/>
        <end position="92"/>
    </location>
</feature>
<evidence type="ECO:0000313" key="7">
    <source>
        <dbReference type="EMBL" id="OCF33794.1"/>
    </source>
</evidence>
<dbReference type="EC" id="6.3.1.14" evidence="1"/>
<evidence type="ECO:0000313" key="8">
    <source>
        <dbReference type="Proteomes" id="UP000092666"/>
    </source>
</evidence>
<dbReference type="OrthoDB" id="686384at2759"/>
<proteinExistence type="predicted"/>
<evidence type="ECO:0000256" key="2">
    <source>
        <dbReference type="ARBA" id="ARBA00018426"/>
    </source>
</evidence>
<dbReference type="Proteomes" id="UP000092666">
    <property type="component" value="Unassembled WGS sequence"/>
</dbReference>
<dbReference type="GO" id="GO:0017183">
    <property type="term" value="P:protein histidyl modification to diphthamide"/>
    <property type="evidence" value="ECO:0007669"/>
    <property type="project" value="TreeGrafter"/>
</dbReference>
<dbReference type="Gene3D" id="3.40.50.620">
    <property type="entry name" value="HUPs"/>
    <property type="match status" value="1"/>
</dbReference>
<sequence>MSDSIIASLPGVKQKVIGLVSGGKDSCFNLMHCIANGHELVALATLTPEPGIDELDSHLYQSVGTHLLPLLAKSMDLPLYTRVIKGKAVEKGPEYGSRLRGGEGSGEEGDETEDLTKLLNEVMVAHPEATALASGAILSTYQRLRIEHVCARLNLVSLSYLWQSEQMPLLNRMLSSGVEAVLMKVAGVGLSTKIVGKQLAEIMPLLTKLEATYGSHPAGEGGEYETLTLSTPLFSHRLKLVKTHTIITDPEPYPVAYLKVEETELEAKEGWRRPTVAELRVMLGLDESARGEEALNDDSKELLTELRQVVKYDVDLAAINLNEADRPEQPALDAASTMASGGATEPKVRFERKGRWFSASVQGVTKPAEDVGSELKACFDAIAATLQAESLSLPLHSTHITLLLRSMSDFLPANAVYKTYFGTSPPSRATVAVPLETGRIRVEVVGFDDAPALSTSSAADQKKQVLVGGRNALHVQGLSYWAPANIGPYSQAVMVNSRLHLAGQIPLLPSSLTPPNPHSTESPYLHQSVLALQHVRSIVDVMRSKNSTGGGWQGWIEGAVAWWAKSEISTQAKISADGEGVTIARKAWGIWAETNGASSAPVAFVQARELPKGALVEFQVNLHTGRQSSGQAYRDADDGDDDDEELEAIYASGKEDNFRWESCMTSGKRAQGSRAVIFLGADLRSFNGVLSSVSNDLQAVLRRAVTIRIYHLPGTESELTRMLELVREEVCKFNFTLVPVLSVHDRDGRPSSAALEVFGV</sequence>
<dbReference type="InterPro" id="IPR014729">
    <property type="entry name" value="Rossmann-like_a/b/a_fold"/>
</dbReference>
<feature type="domain" description="Diphthamide synthase" evidence="6">
    <location>
        <begin position="103"/>
        <end position="244"/>
    </location>
</feature>
<dbReference type="CDD" id="cd01994">
    <property type="entry name" value="AANH_PF0828-like"/>
    <property type="match status" value="1"/>
</dbReference>
<dbReference type="PANTHER" id="PTHR12196:SF2">
    <property type="entry name" value="DIPHTHINE--AMMONIA LIGASE"/>
    <property type="match status" value="1"/>
</dbReference>
<dbReference type="GO" id="GO:0017178">
    <property type="term" value="F:diphthine-ammonia ligase activity"/>
    <property type="evidence" value="ECO:0007669"/>
    <property type="project" value="UniProtKB-EC"/>
</dbReference>
<dbReference type="STRING" id="1296120.A0A1B9GRV5"/>
<gene>
    <name evidence="7" type="ORF">I316_04506</name>
</gene>
<dbReference type="EMBL" id="KI669503">
    <property type="protein sequence ID" value="OCF33794.1"/>
    <property type="molecule type" value="Genomic_DNA"/>
</dbReference>
<dbReference type="InterPro" id="IPR035959">
    <property type="entry name" value="RutC-like_sf"/>
</dbReference>
<reference evidence="7 8" key="1">
    <citation type="submission" date="2013-07" db="EMBL/GenBank/DDBJ databases">
        <title>The Genome Sequence of Cryptococcus heveanensis BCC8398.</title>
        <authorList>
            <consortium name="The Broad Institute Genome Sequencing Platform"/>
            <person name="Cuomo C."/>
            <person name="Litvintseva A."/>
            <person name="Chen Y."/>
            <person name="Heitman J."/>
            <person name="Sun S."/>
            <person name="Springer D."/>
            <person name="Dromer F."/>
            <person name="Young S.K."/>
            <person name="Zeng Q."/>
            <person name="Gargeya S."/>
            <person name="Fitzgerald M."/>
            <person name="Abouelleil A."/>
            <person name="Alvarado L."/>
            <person name="Berlin A.M."/>
            <person name="Chapman S.B."/>
            <person name="Dewar J."/>
            <person name="Goldberg J."/>
            <person name="Griggs A."/>
            <person name="Gujja S."/>
            <person name="Hansen M."/>
            <person name="Howarth C."/>
            <person name="Imamovic A."/>
            <person name="Larimer J."/>
            <person name="McCowan C."/>
            <person name="Murphy C."/>
            <person name="Pearson M."/>
            <person name="Priest M."/>
            <person name="Roberts A."/>
            <person name="Saif S."/>
            <person name="Shea T."/>
            <person name="Sykes S."/>
            <person name="Wortman J."/>
            <person name="Nusbaum C."/>
            <person name="Birren B."/>
        </authorList>
    </citation>
    <scope>NUCLEOTIDE SEQUENCE [LARGE SCALE GENOMIC DNA]</scope>
    <source>
        <strain evidence="7 8">BCC8398</strain>
    </source>
</reference>
<evidence type="ECO:0000256" key="5">
    <source>
        <dbReference type="ARBA" id="ARBA00048108"/>
    </source>
</evidence>
<reference evidence="8" key="2">
    <citation type="submission" date="2013-12" db="EMBL/GenBank/DDBJ databases">
        <title>Evolution of pathogenesis and genome organization in the Tremellales.</title>
        <authorList>
            <person name="Cuomo C."/>
            <person name="Litvintseva A."/>
            <person name="Heitman J."/>
            <person name="Chen Y."/>
            <person name="Sun S."/>
            <person name="Springer D."/>
            <person name="Dromer F."/>
            <person name="Young S."/>
            <person name="Zeng Q."/>
            <person name="Chapman S."/>
            <person name="Gujja S."/>
            <person name="Saif S."/>
            <person name="Birren B."/>
        </authorList>
    </citation>
    <scope>NUCLEOTIDE SEQUENCE [LARGE SCALE GENOMIC DNA]</scope>
    <source>
        <strain evidence="8">BCC8398</strain>
    </source>
</reference>
<evidence type="ECO:0000256" key="3">
    <source>
        <dbReference type="ARBA" id="ARBA00029814"/>
    </source>
</evidence>
<dbReference type="PANTHER" id="PTHR12196">
    <property type="entry name" value="DOMAIN OF UNKNOWN FUNCTION 71 DUF71 -CONTAINING PROTEIN"/>
    <property type="match status" value="1"/>
</dbReference>
<dbReference type="Gene3D" id="3.90.1490.10">
    <property type="entry name" value="putative n-type atp pyrophosphatase, domain 2"/>
    <property type="match status" value="1"/>
</dbReference>
<dbReference type="Gene3D" id="3.30.1330.40">
    <property type="entry name" value="RutC-like"/>
    <property type="match status" value="2"/>
</dbReference>
<protein>
    <recommendedName>
        <fullName evidence="2">Diphthine--ammonia ligase</fullName>
        <ecNumber evidence="1">6.3.1.14</ecNumber>
    </recommendedName>
    <alternativeName>
        <fullName evidence="3">Diphthamide synthase</fullName>
    </alternativeName>
    <alternativeName>
        <fullName evidence="4">Diphthamide synthetase</fullName>
    </alternativeName>
</protein>
<dbReference type="Pfam" id="PF01902">
    <property type="entry name" value="Diphthami_syn_2"/>
    <property type="match status" value="2"/>
</dbReference>
<keyword evidence="8" id="KW-1185">Reference proteome</keyword>
<evidence type="ECO:0000256" key="4">
    <source>
        <dbReference type="ARBA" id="ARBA00031552"/>
    </source>
</evidence>
<dbReference type="FunFam" id="3.40.50.620:FF:000398">
    <property type="entry name" value="Cytoplasmic protein"/>
    <property type="match status" value="1"/>
</dbReference>
<dbReference type="NCBIfam" id="TIGR00290">
    <property type="entry name" value="MJ0570_dom"/>
    <property type="match status" value="1"/>
</dbReference>
<dbReference type="SUPFAM" id="SSF55298">
    <property type="entry name" value="YjgF-like"/>
    <property type="match status" value="2"/>
</dbReference>
<evidence type="ECO:0000259" key="6">
    <source>
        <dbReference type="Pfam" id="PF01902"/>
    </source>
</evidence>
<name>A0A1B9GRV5_9TREE</name>
<dbReference type="InterPro" id="IPR030662">
    <property type="entry name" value="DPH6/MJ0570"/>
</dbReference>
<organism evidence="7 8">
    <name type="scientific">Kwoniella heveanensis BCC8398</name>
    <dbReference type="NCBI Taxonomy" id="1296120"/>
    <lineage>
        <taxon>Eukaryota</taxon>
        <taxon>Fungi</taxon>
        <taxon>Dikarya</taxon>
        <taxon>Basidiomycota</taxon>
        <taxon>Agaricomycotina</taxon>
        <taxon>Tremellomycetes</taxon>
        <taxon>Tremellales</taxon>
        <taxon>Cryptococcaceae</taxon>
        <taxon>Kwoniella</taxon>
    </lineage>
</organism>